<evidence type="ECO:0000256" key="1">
    <source>
        <dbReference type="ARBA" id="ARBA00022801"/>
    </source>
</evidence>
<dbReference type="Proteomes" id="UP000075411">
    <property type="component" value="Unassembled WGS sequence"/>
</dbReference>
<dbReference type="GO" id="GO:0031297">
    <property type="term" value="P:replication fork processing"/>
    <property type="evidence" value="ECO:0007669"/>
    <property type="project" value="TreeGrafter"/>
</dbReference>
<dbReference type="SMART" id="SM00490">
    <property type="entry name" value="HELICc"/>
    <property type="match status" value="1"/>
</dbReference>
<feature type="domain" description="Helicase C-terminal" evidence="3">
    <location>
        <begin position="765"/>
        <end position="916"/>
    </location>
</feature>
<name>A0A149U353_9PROT</name>
<dbReference type="AlphaFoldDB" id="A0A149U353"/>
<dbReference type="Pfam" id="PF00271">
    <property type="entry name" value="Helicase_C"/>
    <property type="match status" value="1"/>
</dbReference>
<evidence type="ECO:0000313" key="4">
    <source>
        <dbReference type="EMBL" id="KXV59818.1"/>
    </source>
</evidence>
<dbReference type="PANTHER" id="PTHR45766:SF6">
    <property type="entry name" value="SWI_SNF-RELATED MATRIX-ASSOCIATED ACTIN-DEPENDENT REGULATOR OF CHROMATIN SUBFAMILY A-LIKE PROTEIN 1"/>
    <property type="match status" value="1"/>
</dbReference>
<accession>A0A149U353</accession>
<feature type="region of interest" description="Disordered" evidence="2">
    <location>
        <begin position="52"/>
        <end position="71"/>
    </location>
</feature>
<dbReference type="InterPro" id="IPR049730">
    <property type="entry name" value="SNF2/RAD54-like_C"/>
</dbReference>
<dbReference type="EMBL" id="LHZT01000100">
    <property type="protein sequence ID" value="KXV59818.1"/>
    <property type="molecule type" value="Genomic_DNA"/>
</dbReference>
<dbReference type="InterPro" id="IPR027417">
    <property type="entry name" value="P-loop_NTPase"/>
</dbReference>
<dbReference type="RefSeq" id="WP_061487481.1">
    <property type="nucleotide sequence ID" value="NZ_LHZT01000100.1"/>
</dbReference>
<dbReference type="PANTHER" id="PTHR45766">
    <property type="entry name" value="DNA ANNEALING HELICASE AND ENDONUCLEASE ZRANB3 FAMILY MEMBER"/>
    <property type="match status" value="1"/>
</dbReference>
<reference evidence="4 5" key="1">
    <citation type="submission" date="2015-06" db="EMBL/GenBank/DDBJ databases">
        <title>Improved classification and identification of acetic acid bacteria using matrix-assisted laser desorption/ionization time-of-flight mass spectrometry; Gluconobacter nephelii and Gluconobacter uchimurae are later heterotypic synonyms of Gluconobacter japonicus and Gluconobacter oxydans, respectively.</title>
        <authorList>
            <person name="Li L."/>
            <person name="Cleenwerck I."/>
            <person name="De Vuyst L."/>
            <person name="Vandamme P."/>
        </authorList>
    </citation>
    <scope>NUCLEOTIDE SEQUENCE [LARGE SCALE GENOMIC DNA]</scope>
    <source>
        <strain evidence="4 5">LMG 1663</strain>
    </source>
</reference>
<dbReference type="InterPro" id="IPR001650">
    <property type="entry name" value="Helicase_C-like"/>
</dbReference>
<dbReference type="PROSITE" id="PS51194">
    <property type="entry name" value="HELICASE_CTER"/>
    <property type="match status" value="1"/>
</dbReference>
<dbReference type="GO" id="GO:0005524">
    <property type="term" value="F:ATP binding"/>
    <property type="evidence" value="ECO:0007669"/>
    <property type="project" value="InterPro"/>
</dbReference>
<organism evidence="4 5">
    <name type="scientific">Acetobacter tropicalis</name>
    <dbReference type="NCBI Taxonomy" id="104102"/>
    <lineage>
        <taxon>Bacteria</taxon>
        <taxon>Pseudomonadati</taxon>
        <taxon>Pseudomonadota</taxon>
        <taxon>Alphaproteobacteria</taxon>
        <taxon>Acetobacterales</taxon>
        <taxon>Acetobacteraceae</taxon>
        <taxon>Acetobacter</taxon>
    </lineage>
</organism>
<dbReference type="CDD" id="cd18793">
    <property type="entry name" value="SF2_C_SNF"/>
    <property type="match status" value="1"/>
</dbReference>
<dbReference type="Pfam" id="PF00176">
    <property type="entry name" value="SNF2-rel_dom"/>
    <property type="match status" value="1"/>
</dbReference>
<dbReference type="SUPFAM" id="SSF52540">
    <property type="entry name" value="P-loop containing nucleoside triphosphate hydrolases"/>
    <property type="match status" value="2"/>
</dbReference>
<protein>
    <recommendedName>
        <fullName evidence="3">Helicase C-terminal domain-containing protein</fullName>
    </recommendedName>
</protein>
<dbReference type="InterPro" id="IPR014001">
    <property type="entry name" value="Helicase_ATP-bd"/>
</dbReference>
<dbReference type="InterPro" id="IPR000330">
    <property type="entry name" value="SNF2_N"/>
</dbReference>
<evidence type="ECO:0000313" key="5">
    <source>
        <dbReference type="Proteomes" id="UP000075411"/>
    </source>
</evidence>
<dbReference type="PATRIC" id="fig|104102.12.peg.3368"/>
<dbReference type="GO" id="GO:0016787">
    <property type="term" value="F:hydrolase activity"/>
    <property type="evidence" value="ECO:0007669"/>
    <property type="project" value="UniProtKB-KW"/>
</dbReference>
<feature type="region of interest" description="Disordered" evidence="2">
    <location>
        <begin position="508"/>
        <end position="537"/>
    </location>
</feature>
<dbReference type="OrthoDB" id="9814088at2"/>
<dbReference type="GO" id="GO:0006281">
    <property type="term" value="P:DNA repair"/>
    <property type="evidence" value="ECO:0007669"/>
    <property type="project" value="TreeGrafter"/>
</dbReference>
<evidence type="ECO:0000259" key="3">
    <source>
        <dbReference type="PROSITE" id="PS51194"/>
    </source>
</evidence>
<dbReference type="InterPro" id="IPR038718">
    <property type="entry name" value="SNF2-like_sf"/>
</dbReference>
<gene>
    <name evidence="4" type="ORF">AD947_03275</name>
</gene>
<dbReference type="SMART" id="SM00487">
    <property type="entry name" value="DEXDc"/>
    <property type="match status" value="1"/>
</dbReference>
<proteinExistence type="predicted"/>
<dbReference type="Gene3D" id="3.40.50.300">
    <property type="entry name" value="P-loop containing nucleotide triphosphate hydrolases"/>
    <property type="match status" value="1"/>
</dbReference>
<evidence type="ECO:0000256" key="2">
    <source>
        <dbReference type="SAM" id="MobiDB-lite"/>
    </source>
</evidence>
<dbReference type="GO" id="GO:0004386">
    <property type="term" value="F:helicase activity"/>
    <property type="evidence" value="ECO:0007669"/>
    <property type="project" value="UniProtKB-KW"/>
</dbReference>
<sequence>MASNPILVRLPQELDDLLNEKRGTQTRAAFLTAALARYLGVDDAAACIPKRGRPRKTVTSVSPSDPPAPEEVVPAETIDIPDIASLRTVSWKEITDAFPWYIGQDARRTLYVSDDGSFVWFSIEERYESTGKAIVDIIKRHGGYWDRDTGGSIASPDVLNAVKARALRARPAWSIRPIRERDTDRPFQIEVVEIARGWALIRLDRPTLVAAGGAARTEMVRLVGAMETSTPSPWCHDFQDEECLVSLPVPMTTARKLVKNWNSLHPVETKATVSDRAQQNAWRNQPVCIERDTGLVHATVALANPLHRILLASTSGRVRPGTPVGPTATVTGDMWAEIAKTFAAMKVAVREHRKTTSRFDLKTANISAIPGWEKPAENSYRFFAHQKDGIRFLLGREMRGILGDEMGLGKTGTAIGAAVGCGAQRVLVVAPANARWVWDREIRGWSGTDSIFHVEESLQDLTDLPDAGWVIVTYDVLTARAGKFTPPDTATASWLRTKLREAGHYRARAAAGMPDKEKKSASQLAAEEGRDEGDGKFTPFHFDARINPEIGNVLRNLLMPAGRGISSQTMTLLHRMGRRLSSEMLHGLMAWQPDVVFADEAHRIKNRDAGRTRAVRTLIEDRSRGAVLLTGTPLRNHGGEGASLIEAILPGARDRLAGALAQGHRRSDRNAAQDAAVAEIFKTIMVRRLKADVLDLPDKIRQWVEIAPQGEALWHYDEVMDQILQTVGREIAGGATSGGIAKAIMGLLSSARKWLGLAKVANPATVDLIGDVVEAKGACLVFAHHRGVIAELEKQLRRRGRSVVTVHGETPDRERAEAERVFQKGEVEIFLGSINAAGEALTLHRADTCVFVELDWVPAAMHQAEDRGHRAGQTAKGYHIITLLAHMPDRQNLDEHVAKVLIEKLANINTILDEKAGIAGRRIEGSDISVRSRVIAALMSEAQRTDVAKNTQVAAARKRARQRSKKQ</sequence>
<feature type="compositionally biased region" description="Basic residues" evidence="2">
    <location>
        <begin position="956"/>
        <end position="967"/>
    </location>
</feature>
<comment type="caution">
    <text evidence="4">The sequence shown here is derived from an EMBL/GenBank/DDBJ whole genome shotgun (WGS) entry which is preliminary data.</text>
</comment>
<keyword evidence="1" id="KW-0378">Hydrolase</keyword>
<feature type="region of interest" description="Disordered" evidence="2">
    <location>
        <begin position="948"/>
        <end position="967"/>
    </location>
</feature>
<dbReference type="Gene3D" id="3.40.50.10810">
    <property type="entry name" value="Tandem AAA-ATPase domain"/>
    <property type="match status" value="2"/>
</dbReference>